<dbReference type="Gene3D" id="3.10.105.10">
    <property type="entry name" value="Dipeptide-binding Protein, Domain 3"/>
    <property type="match status" value="1"/>
</dbReference>
<evidence type="ECO:0000259" key="7">
    <source>
        <dbReference type="Pfam" id="PF00496"/>
    </source>
</evidence>
<comment type="caution">
    <text evidence="8">The sequence shown here is derived from an EMBL/GenBank/DDBJ whole genome shotgun (WGS) entry which is preliminary data.</text>
</comment>
<dbReference type="PATRIC" id="fig|1423776.4.peg.161"/>
<dbReference type="AlphaFoldDB" id="A0A0R1LT70"/>
<evidence type="ECO:0000256" key="2">
    <source>
        <dbReference type="ARBA" id="ARBA00005695"/>
    </source>
</evidence>
<evidence type="ECO:0000256" key="4">
    <source>
        <dbReference type="ARBA" id="ARBA00022729"/>
    </source>
</evidence>
<dbReference type="GO" id="GO:0043190">
    <property type="term" value="C:ATP-binding cassette (ABC) transporter complex"/>
    <property type="evidence" value="ECO:0007669"/>
    <property type="project" value="InterPro"/>
</dbReference>
<feature type="chain" id="PRO_5039207319" evidence="6">
    <location>
        <begin position="31"/>
        <end position="544"/>
    </location>
</feature>
<dbReference type="PANTHER" id="PTHR30290">
    <property type="entry name" value="PERIPLASMIC BINDING COMPONENT OF ABC TRANSPORTER"/>
    <property type="match status" value="1"/>
</dbReference>
<sequence>MFVMKFTQKWAVTFGIAGLAVLLGACSSNSSSSKSQSFTMPTDSELSTIDLSKSTALGTFDMLNNTNEGLYRLGKNSKPETGLATKLTQSDNGKKYVIDIRHNTKWSNGDTVTAKDFVYSWQRTVNPKTASQYAYLFSGIQNADAISAGKKAASTLGIKATGKYQLTINLEQQIPYFKLLLGFPVFYPQNQKVVDKYGSGYGTRSDKMVYNGPFKLTNWNGTGTTWTLKKNNSYWDKKAVKLSSVHYQVVKDNQTALNQYNSKKLIGAPLTGNQAKNLSKNKDLISRPQSSSYYLALNQKKALFKNLKIREAISMAIDRQQITKRVLGDGSIVNGSFVSKGLATNPKTNKDFTSDITTPASMKYNPTQAKKLWQEGLKENGITNPNFTILAADSDAGKKVTEYLQSDLEKNLPGLKVSVSNIPFRSVLARQASHNYEVTFANWFADFADPITFLNIYTKGNPSNISGWSNSQYDQLIKASSTTDANNASKRWDDMVQAQNILLKDQGITPLYQSSAPWLFNQNVKDIVYNSAGANYNFKDAYVK</sequence>
<dbReference type="Gene3D" id="3.90.76.10">
    <property type="entry name" value="Dipeptide-binding Protein, Domain 1"/>
    <property type="match status" value="1"/>
</dbReference>
<dbReference type="SUPFAM" id="SSF53850">
    <property type="entry name" value="Periplasmic binding protein-like II"/>
    <property type="match status" value="1"/>
</dbReference>
<comment type="subcellular location">
    <subcellularLocation>
        <location evidence="1">Cell envelope</location>
    </subcellularLocation>
</comment>
<evidence type="ECO:0000256" key="1">
    <source>
        <dbReference type="ARBA" id="ARBA00004196"/>
    </source>
</evidence>
<dbReference type="InterPro" id="IPR000914">
    <property type="entry name" value="SBP_5_dom"/>
</dbReference>
<evidence type="ECO:0000313" key="8">
    <source>
        <dbReference type="EMBL" id="KRK99013.1"/>
    </source>
</evidence>
<keyword evidence="3" id="KW-0813">Transport</keyword>
<keyword evidence="5" id="KW-0653">Protein transport</keyword>
<dbReference type="Pfam" id="PF00496">
    <property type="entry name" value="SBP_bac_5"/>
    <property type="match status" value="1"/>
</dbReference>
<dbReference type="EMBL" id="AZEE01000025">
    <property type="protein sequence ID" value="KRK99013.1"/>
    <property type="molecule type" value="Genomic_DNA"/>
</dbReference>
<protein>
    <submittedName>
        <fullName evidence="8">ABC transporter periplasmic protein</fullName>
    </submittedName>
</protein>
<feature type="signal peptide" evidence="6">
    <location>
        <begin position="1"/>
        <end position="30"/>
    </location>
</feature>
<dbReference type="FunFam" id="3.10.105.10:FF:000001">
    <property type="entry name" value="Oligopeptide ABC transporter, oligopeptide-binding protein"/>
    <property type="match status" value="1"/>
</dbReference>
<keyword evidence="9" id="KW-1185">Reference proteome</keyword>
<dbReference type="STRING" id="1423776.FD04_GL000163"/>
<organism evidence="8 9">
    <name type="scientific">Secundilactobacillus odoratitofui DSM 19909 = JCM 15043</name>
    <dbReference type="NCBI Taxonomy" id="1423776"/>
    <lineage>
        <taxon>Bacteria</taxon>
        <taxon>Bacillati</taxon>
        <taxon>Bacillota</taxon>
        <taxon>Bacilli</taxon>
        <taxon>Lactobacillales</taxon>
        <taxon>Lactobacillaceae</taxon>
        <taxon>Secundilactobacillus</taxon>
    </lineage>
</organism>
<evidence type="ECO:0000313" key="9">
    <source>
        <dbReference type="Proteomes" id="UP000051160"/>
    </source>
</evidence>
<comment type="similarity">
    <text evidence="2">Belongs to the bacterial solute-binding protein 5 family.</text>
</comment>
<name>A0A0R1LT70_9LACO</name>
<dbReference type="PANTHER" id="PTHR30290:SF10">
    <property type="entry name" value="PERIPLASMIC OLIGOPEPTIDE-BINDING PROTEIN-RELATED"/>
    <property type="match status" value="1"/>
</dbReference>
<dbReference type="PROSITE" id="PS51257">
    <property type="entry name" value="PROKAR_LIPOPROTEIN"/>
    <property type="match status" value="1"/>
</dbReference>
<dbReference type="GO" id="GO:1904680">
    <property type="term" value="F:peptide transmembrane transporter activity"/>
    <property type="evidence" value="ECO:0007669"/>
    <property type="project" value="TreeGrafter"/>
</dbReference>
<keyword evidence="4 6" id="KW-0732">Signal</keyword>
<dbReference type="GO" id="GO:0015833">
    <property type="term" value="P:peptide transport"/>
    <property type="evidence" value="ECO:0007669"/>
    <property type="project" value="UniProtKB-KW"/>
</dbReference>
<keyword evidence="5" id="KW-0571">Peptide transport</keyword>
<dbReference type="InterPro" id="IPR030678">
    <property type="entry name" value="Peptide/Ni-bd"/>
</dbReference>
<dbReference type="InterPro" id="IPR039424">
    <property type="entry name" value="SBP_5"/>
</dbReference>
<dbReference type="PIRSF" id="PIRSF002741">
    <property type="entry name" value="MppA"/>
    <property type="match status" value="1"/>
</dbReference>
<feature type="domain" description="Solute-binding protein family 5" evidence="7">
    <location>
        <begin position="78"/>
        <end position="462"/>
    </location>
</feature>
<evidence type="ECO:0000256" key="3">
    <source>
        <dbReference type="ARBA" id="ARBA00022448"/>
    </source>
</evidence>
<evidence type="ECO:0000256" key="5">
    <source>
        <dbReference type="ARBA" id="ARBA00022856"/>
    </source>
</evidence>
<gene>
    <name evidence="8" type="ORF">FD04_GL000163</name>
</gene>
<reference evidence="8 9" key="1">
    <citation type="journal article" date="2015" name="Genome Announc.">
        <title>Expanding the biotechnology potential of lactobacilli through comparative genomics of 213 strains and associated genera.</title>
        <authorList>
            <person name="Sun Z."/>
            <person name="Harris H.M."/>
            <person name="McCann A."/>
            <person name="Guo C."/>
            <person name="Argimon S."/>
            <person name="Zhang W."/>
            <person name="Yang X."/>
            <person name="Jeffery I.B."/>
            <person name="Cooney J.C."/>
            <person name="Kagawa T.F."/>
            <person name="Liu W."/>
            <person name="Song Y."/>
            <person name="Salvetti E."/>
            <person name="Wrobel A."/>
            <person name="Rasinkangas P."/>
            <person name="Parkhill J."/>
            <person name="Rea M.C."/>
            <person name="O'Sullivan O."/>
            <person name="Ritari J."/>
            <person name="Douillard F.P."/>
            <person name="Paul Ross R."/>
            <person name="Yang R."/>
            <person name="Briner A.E."/>
            <person name="Felis G.E."/>
            <person name="de Vos W.M."/>
            <person name="Barrangou R."/>
            <person name="Klaenhammer T.R."/>
            <person name="Caufield P.W."/>
            <person name="Cui Y."/>
            <person name="Zhang H."/>
            <person name="O'Toole P.W."/>
        </authorList>
    </citation>
    <scope>NUCLEOTIDE SEQUENCE [LARGE SCALE GENOMIC DNA]</scope>
    <source>
        <strain evidence="8 9">DSM 19909</strain>
    </source>
</reference>
<dbReference type="Proteomes" id="UP000051160">
    <property type="component" value="Unassembled WGS sequence"/>
</dbReference>
<dbReference type="GO" id="GO:0030288">
    <property type="term" value="C:outer membrane-bounded periplasmic space"/>
    <property type="evidence" value="ECO:0007669"/>
    <property type="project" value="UniProtKB-ARBA"/>
</dbReference>
<dbReference type="FunFam" id="3.90.76.10:FF:000001">
    <property type="entry name" value="Oligopeptide ABC transporter substrate-binding protein"/>
    <property type="match status" value="1"/>
</dbReference>
<accession>A0A0R1LT70</accession>
<dbReference type="Gene3D" id="3.40.190.10">
    <property type="entry name" value="Periplasmic binding protein-like II"/>
    <property type="match status" value="1"/>
</dbReference>
<proteinExistence type="inferred from homology"/>
<evidence type="ECO:0000256" key="6">
    <source>
        <dbReference type="SAM" id="SignalP"/>
    </source>
</evidence>
<dbReference type="CDD" id="cd08504">
    <property type="entry name" value="PBP2_OppA"/>
    <property type="match status" value="1"/>
</dbReference>